<proteinExistence type="predicted"/>
<name>A0A2U2PKK2_9SPHI</name>
<gene>
    <name evidence="1" type="ORF">DDR33_02560</name>
</gene>
<keyword evidence="2" id="KW-1185">Reference proteome</keyword>
<dbReference type="EMBL" id="QEAS01000002">
    <property type="protein sequence ID" value="PWG81933.1"/>
    <property type="molecule type" value="Genomic_DNA"/>
</dbReference>
<comment type="caution">
    <text evidence="1">The sequence shown here is derived from an EMBL/GenBank/DDBJ whole genome shotgun (WGS) entry which is preliminary data.</text>
</comment>
<organism evidence="1 2">
    <name type="scientific">Pararcticibacter amylolyticus</name>
    <dbReference type="NCBI Taxonomy" id="2173175"/>
    <lineage>
        <taxon>Bacteria</taxon>
        <taxon>Pseudomonadati</taxon>
        <taxon>Bacteroidota</taxon>
        <taxon>Sphingobacteriia</taxon>
        <taxon>Sphingobacteriales</taxon>
        <taxon>Sphingobacteriaceae</taxon>
        <taxon>Pararcticibacter</taxon>
    </lineage>
</organism>
<sequence length="103" mass="11171">MGFGLVDQQTPRSLRVVPAGAVIFTTASTTVLDEIDTLRVSTTAEARRYCTPCIAGINTACAYVDVASKAKKPNMLSATNLFIRMNFPFLRNSLNKVTDIVSI</sequence>
<protein>
    <submittedName>
        <fullName evidence="1">Uncharacterized protein</fullName>
    </submittedName>
</protein>
<evidence type="ECO:0000313" key="1">
    <source>
        <dbReference type="EMBL" id="PWG81933.1"/>
    </source>
</evidence>
<evidence type="ECO:0000313" key="2">
    <source>
        <dbReference type="Proteomes" id="UP000245647"/>
    </source>
</evidence>
<dbReference type="Proteomes" id="UP000245647">
    <property type="component" value="Unassembled WGS sequence"/>
</dbReference>
<accession>A0A2U2PKK2</accession>
<dbReference type="AlphaFoldDB" id="A0A2U2PKK2"/>
<reference evidence="1 2" key="1">
    <citation type="submission" date="2018-04" db="EMBL/GenBank/DDBJ databases">
        <title>Pedobacter chongqingensis sp. nov., isolated from a rottenly hemp rope.</title>
        <authorList>
            <person name="Cai Y."/>
        </authorList>
    </citation>
    <scope>NUCLEOTIDE SEQUENCE [LARGE SCALE GENOMIC DNA]</scope>
    <source>
        <strain evidence="1 2">FJ4-8</strain>
    </source>
</reference>